<proteinExistence type="predicted"/>
<dbReference type="Proteomes" id="UP000053372">
    <property type="component" value="Unassembled WGS sequence"/>
</dbReference>
<dbReference type="SUPFAM" id="SSF53474">
    <property type="entry name" value="alpha/beta-Hydrolases"/>
    <property type="match status" value="1"/>
</dbReference>
<dbReference type="InterPro" id="IPR029058">
    <property type="entry name" value="AB_hydrolase_fold"/>
</dbReference>
<keyword evidence="3" id="KW-1185">Reference proteome</keyword>
<sequence length="298" mass="33143">MHFQSKLILFSQHGMTDNNELMEALAYRVASPQSLIIAPNLGYIKTLFEIEPLIRKVEKITEQALKEYPDRVARMVATSLGGVIWVEVLSRHPDWWNRFESLILLGVPIGGADLARIINPLGWDIGMAKHLGKNRRILAEQITAVIPTLVVARNITGGGDGLIPIESTKLKHAYFVCLDGINHSALKTHSAVVKEIEEFWSQPREALPASDNLISELVEYFRSVPGITDASERDFPKAKTIFSFADGSSIRIWNNLVGVKHIFIANKDGKCKYAAFVGWIHSAALVEAIDVAIKSFFV</sequence>
<evidence type="ECO:0000313" key="2">
    <source>
        <dbReference type="EMBL" id="KST64199.1"/>
    </source>
</evidence>
<dbReference type="AlphaFoldDB" id="A0A0V7ZH81"/>
<protein>
    <submittedName>
        <fullName evidence="1">Lysophospholipase</fullName>
    </submittedName>
</protein>
<dbReference type="Gene3D" id="3.40.50.1820">
    <property type="entry name" value="alpha/beta hydrolase"/>
    <property type="match status" value="1"/>
</dbReference>
<dbReference type="OrthoDB" id="528836at2"/>
<dbReference type="EMBL" id="LMTZ01000130">
    <property type="protein sequence ID" value="KST63864.1"/>
    <property type="molecule type" value="Genomic_DNA"/>
</dbReference>
<name>A0A0V7ZH81_9CYAN</name>
<dbReference type="PANTHER" id="PTHR37946">
    <property type="entry name" value="SLL1969 PROTEIN"/>
    <property type="match status" value="1"/>
</dbReference>
<accession>A0A0V7ZH81</accession>
<gene>
    <name evidence="1" type="ORF">BC008_15530</name>
    <name evidence="2" type="ORF">BC008_16305</name>
</gene>
<dbReference type="EMBL" id="LMTZ01000126">
    <property type="protein sequence ID" value="KST64199.1"/>
    <property type="molecule type" value="Genomic_DNA"/>
</dbReference>
<organism evidence="1 3">
    <name type="scientific">Mastigocoleus testarum BC008</name>
    <dbReference type="NCBI Taxonomy" id="371196"/>
    <lineage>
        <taxon>Bacteria</taxon>
        <taxon>Bacillati</taxon>
        <taxon>Cyanobacteriota</taxon>
        <taxon>Cyanophyceae</taxon>
        <taxon>Nostocales</taxon>
        <taxon>Hapalosiphonaceae</taxon>
        <taxon>Mastigocoleus</taxon>
    </lineage>
</organism>
<comment type="caution">
    <text evidence="1">The sequence shown here is derived from an EMBL/GenBank/DDBJ whole genome shotgun (WGS) entry which is preliminary data.</text>
</comment>
<evidence type="ECO:0000313" key="1">
    <source>
        <dbReference type="EMBL" id="KST63864.1"/>
    </source>
</evidence>
<reference evidence="1 3" key="1">
    <citation type="journal article" date="2015" name="Genome Announc.">
        <title>Draft Genome of the Euendolithic (true boring) Cyanobacterium Mastigocoleus testarum strain BC008.</title>
        <authorList>
            <person name="Guida B.S."/>
            <person name="Garcia-Pichel F."/>
        </authorList>
    </citation>
    <scope>NUCLEOTIDE SEQUENCE [LARGE SCALE GENOMIC DNA]</scope>
    <source>
        <strain evidence="1 3">BC008</strain>
    </source>
</reference>
<dbReference type="RefSeq" id="WP_027845197.1">
    <property type="nucleotide sequence ID" value="NZ_LMTZ01000126.1"/>
</dbReference>
<dbReference type="PANTHER" id="PTHR37946:SF1">
    <property type="entry name" value="SLL1969 PROTEIN"/>
    <property type="match status" value="1"/>
</dbReference>
<evidence type="ECO:0000313" key="3">
    <source>
        <dbReference type="Proteomes" id="UP000053372"/>
    </source>
</evidence>